<dbReference type="InterPro" id="IPR018063">
    <property type="entry name" value="SAM_MeTrfase_RsmI_CS"/>
</dbReference>
<keyword evidence="4" id="KW-0808">Transferase</keyword>
<dbReference type="CDD" id="cd11648">
    <property type="entry name" value="RsmI"/>
    <property type="match status" value="1"/>
</dbReference>
<dbReference type="GO" id="GO:0006364">
    <property type="term" value="P:rRNA processing"/>
    <property type="evidence" value="ECO:0007669"/>
    <property type="project" value="UniProtKB-KW"/>
</dbReference>
<dbReference type="Gene3D" id="3.40.1010.10">
    <property type="entry name" value="Cobalt-precorrin-4 Transmethylase, Domain 1"/>
    <property type="match status" value="1"/>
</dbReference>
<dbReference type="GO" id="GO:0032259">
    <property type="term" value="P:methylation"/>
    <property type="evidence" value="ECO:0007669"/>
    <property type="project" value="UniProtKB-KW"/>
</dbReference>
<dbReference type="PANTHER" id="PTHR46111">
    <property type="entry name" value="RIBOSOMAL RNA SMALL SUBUNIT METHYLTRANSFERASE I"/>
    <property type="match status" value="1"/>
</dbReference>
<name>A0A382TGI8_9ZZZZ</name>
<dbReference type="InterPro" id="IPR035996">
    <property type="entry name" value="4pyrrol_Methylase_sf"/>
</dbReference>
<evidence type="ECO:0000256" key="3">
    <source>
        <dbReference type="ARBA" id="ARBA00022603"/>
    </source>
</evidence>
<evidence type="ECO:0000256" key="5">
    <source>
        <dbReference type="ARBA" id="ARBA00022691"/>
    </source>
</evidence>
<dbReference type="NCBIfam" id="TIGR00096">
    <property type="entry name" value="16S rRNA (cytidine(1402)-2'-O)-methyltransferase"/>
    <property type="match status" value="1"/>
</dbReference>
<evidence type="ECO:0000259" key="6">
    <source>
        <dbReference type="Pfam" id="PF00590"/>
    </source>
</evidence>
<dbReference type="PROSITE" id="PS01296">
    <property type="entry name" value="RSMI"/>
    <property type="match status" value="1"/>
</dbReference>
<dbReference type="Gene3D" id="3.30.950.10">
    <property type="entry name" value="Methyltransferase, Cobalt-precorrin-4 Transmethylase, Domain 2"/>
    <property type="match status" value="1"/>
</dbReference>
<keyword evidence="3" id="KW-0489">Methyltransferase</keyword>
<proteinExistence type="inferred from homology"/>
<reference evidence="7" key="1">
    <citation type="submission" date="2018-05" db="EMBL/GenBank/DDBJ databases">
        <authorList>
            <person name="Lanie J.A."/>
            <person name="Ng W.-L."/>
            <person name="Kazmierczak K.M."/>
            <person name="Andrzejewski T.M."/>
            <person name="Davidsen T.M."/>
            <person name="Wayne K.J."/>
            <person name="Tettelin H."/>
            <person name="Glass J.I."/>
            <person name="Rusch D."/>
            <person name="Podicherti R."/>
            <person name="Tsui H.-C.T."/>
            <person name="Winkler M.E."/>
        </authorList>
    </citation>
    <scope>NUCLEOTIDE SEQUENCE</scope>
</reference>
<dbReference type="InterPro" id="IPR014777">
    <property type="entry name" value="4pyrrole_Mease_sub1"/>
</dbReference>
<evidence type="ECO:0000256" key="2">
    <source>
        <dbReference type="ARBA" id="ARBA00022552"/>
    </source>
</evidence>
<dbReference type="InterPro" id="IPR000878">
    <property type="entry name" value="4pyrrol_Mease"/>
</dbReference>
<dbReference type="GO" id="GO:0008168">
    <property type="term" value="F:methyltransferase activity"/>
    <property type="evidence" value="ECO:0007669"/>
    <property type="project" value="UniProtKB-KW"/>
</dbReference>
<dbReference type="PIRSF" id="PIRSF005917">
    <property type="entry name" value="MTase_YraL"/>
    <property type="match status" value="1"/>
</dbReference>
<dbReference type="FunFam" id="3.30.950.10:FF:000002">
    <property type="entry name" value="Ribosomal RNA small subunit methyltransferase I"/>
    <property type="match status" value="1"/>
</dbReference>
<evidence type="ECO:0000256" key="1">
    <source>
        <dbReference type="ARBA" id="ARBA00022490"/>
    </source>
</evidence>
<keyword evidence="1" id="KW-0963">Cytoplasm</keyword>
<organism evidence="7">
    <name type="scientific">marine metagenome</name>
    <dbReference type="NCBI Taxonomy" id="408172"/>
    <lineage>
        <taxon>unclassified sequences</taxon>
        <taxon>metagenomes</taxon>
        <taxon>ecological metagenomes</taxon>
    </lineage>
</organism>
<keyword evidence="2" id="KW-0698">rRNA processing</keyword>
<dbReference type="SUPFAM" id="SSF53790">
    <property type="entry name" value="Tetrapyrrole methylase"/>
    <property type="match status" value="1"/>
</dbReference>
<dbReference type="PANTHER" id="PTHR46111:SF1">
    <property type="entry name" value="RIBOSOMAL RNA SMALL SUBUNIT METHYLTRANSFERASE I"/>
    <property type="match status" value="1"/>
</dbReference>
<dbReference type="AlphaFoldDB" id="A0A382TGI8"/>
<dbReference type="HAMAP" id="MF_01877">
    <property type="entry name" value="16SrRNA_methyltr_I"/>
    <property type="match status" value="1"/>
</dbReference>
<dbReference type="FunFam" id="3.40.1010.10:FF:000007">
    <property type="entry name" value="Ribosomal RNA small subunit methyltransferase I"/>
    <property type="match status" value="1"/>
</dbReference>
<feature type="domain" description="Tetrapyrrole methylase" evidence="6">
    <location>
        <begin position="6"/>
        <end position="205"/>
    </location>
</feature>
<dbReference type="EMBL" id="UINC01136246">
    <property type="protein sequence ID" value="SVD20902.1"/>
    <property type="molecule type" value="Genomic_DNA"/>
</dbReference>
<sequence>MQANGTLYLVSTPIGNLEDITFRALRILSEVDLVAAEDTRHTRRLLTHYNIDTSVTSFFQGNEHAKLKGLVGKLGLGKSIALVSDAGTPTISDPGYLLVVGAIKAEIMIVSIPGATACISAASVSGMPLHNFVFEGFLSPKSGKRRRRLAKLCQDERTMIFYESPHRLIKFLVDVIEILGDRRVCIARELTKKFEEIFYGTVNEAIEKFTA</sequence>
<keyword evidence="5" id="KW-0949">S-adenosyl-L-methionine</keyword>
<feature type="non-terminal residue" evidence="7">
    <location>
        <position position="211"/>
    </location>
</feature>
<dbReference type="InterPro" id="IPR014776">
    <property type="entry name" value="4pyrrole_Mease_sub2"/>
</dbReference>
<accession>A0A382TGI8</accession>
<dbReference type="InterPro" id="IPR008189">
    <property type="entry name" value="rRNA_ssu_MeTfrase_I"/>
</dbReference>
<evidence type="ECO:0000256" key="4">
    <source>
        <dbReference type="ARBA" id="ARBA00022679"/>
    </source>
</evidence>
<dbReference type="Pfam" id="PF00590">
    <property type="entry name" value="TP_methylase"/>
    <property type="match status" value="1"/>
</dbReference>
<protein>
    <recommendedName>
        <fullName evidence="6">Tetrapyrrole methylase domain-containing protein</fullName>
    </recommendedName>
</protein>
<gene>
    <name evidence="7" type="ORF">METZ01_LOCUS373756</name>
</gene>
<evidence type="ECO:0000313" key="7">
    <source>
        <dbReference type="EMBL" id="SVD20902.1"/>
    </source>
</evidence>